<comment type="similarity">
    <text evidence="1">Belongs to the AIM6 family.</text>
</comment>
<dbReference type="GO" id="GO:0006629">
    <property type="term" value="P:lipid metabolic process"/>
    <property type="evidence" value="ECO:0007669"/>
    <property type="project" value="InterPro"/>
</dbReference>
<keyword evidence="3" id="KW-1185">Reference proteome</keyword>
<dbReference type="AlphaFoldDB" id="R4XE01"/>
<evidence type="ECO:0000256" key="1">
    <source>
        <dbReference type="ARBA" id="ARBA00008858"/>
    </source>
</evidence>
<dbReference type="PANTHER" id="PTHR31571:SF5">
    <property type="entry name" value="ALTERED INHERITANCE OF MITOCHONDRIA PROTEIN 6"/>
    <property type="match status" value="1"/>
</dbReference>
<dbReference type="eggNOG" id="ENOG502RXNI">
    <property type="taxonomic scope" value="Eukaryota"/>
</dbReference>
<dbReference type="STRING" id="1097556.R4XE01"/>
<proteinExistence type="inferred from homology"/>
<dbReference type="InterPro" id="IPR039559">
    <property type="entry name" value="AIM6_PI-PLC-like_dom"/>
</dbReference>
<sequence>MLVPFIALLGSQGFPISYADATEHWNVSAPRGAHSFDYGTYPLVSGDYFRNVPVANCHSHNDYWRDVPLFTGLSHGCYSTEADVWLFNGTLLVGHDVASLRSERTFSSLYIDPLVAILDQKNPVNQYVSFAEQLGHVEKNGVFDTNSAQTLQLLVDVKTDGEQTWPYVVAALEPLRTRGYLSFVNQNDTEPNSRAVTVIGTGNTPLEYLLARPERDYFFDAPLAALNSTFTPSLSPLASTSLQTAVNWLGIFPATATQLDILETYITQAHAQGLKTRIWDNPSWPRFARDRVWLTFLDLGVDLLNADDLQAVTSL</sequence>
<evidence type="ECO:0000313" key="2">
    <source>
        <dbReference type="EMBL" id="CCG82645.1"/>
    </source>
</evidence>
<dbReference type="PANTHER" id="PTHR31571">
    <property type="entry name" value="ALTERED INHERITANCE OF MITOCHONDRIA PROTEIN 6"/>
    <property type="match status" value="1"/>
</dbReference>
<dbReference type="Proteomes" id="UP000013776">
    <property type="component" value="Unassembled WGS sequence"/>
</dbReference>
<dbReference type="SUPFAM" id="SSF51695">
    <property type="entry name" value="PLC-like phosphodiesterases"/>
    <property type="match status" value="1"/>
</dbReference>
<dbReference type="InterPro" id="IPR051236">
    <property type="entry name" value="HAT_RTT109-like"/>
</dbReference>
<gene>
    <name evidence="2" type="ORF">TAPDE_002737</name>
</gene>
<reference evidence="2 3" key="1">
    <citation type="journal article" date="2013" name="MBio">
        <title>Genome sequencing of the plant pathogen Taphrina deformans, the causal agent of peach leaf curl.</title>
        <authorList>
            <person name="Cisse O.H."/>
            <person name="Almeida J.M.G.C.F."/>
            <person name="Fonseca A."/>
            <person name="Kumar A.A."/>
            <person name="Salojaervi J."/>
            <person name="Overmyer K."/>
            <person name="Hauser P.M."/>
            <person name="Pagni M."/>
        </authorList>
    </citation>
    <scope>NUCLEOTIDE SEQUENCE [LARGE SCALE GENOMIC DNA]</scope>
    <source>
        <strain evidence="3">PYCC 5710 / ATCC 11124 / CBS 356.35 / IMI 108563 / JCM 9778 / NBRC 8474</strain>
    </source>
</reference>
<dbReference type="EMBL" id="CAHR02000094">
    <property type="protein sequence ID" value="CCG82645.1"/>
    <property type="molecule type" value="Genomic_DNA"/>
</dbReference>
<dbReference type="InterPro" id="IPR017946">
    <property type="entry name" value="PLC-like_Pdiesterase_TIM-brl"/>
</dbReference>
<dbReference type="OrthoDB" id="4153866at2759"/>
<protein>
    <submittedName>
        <fullName evidence="2">Uncharacterized protein</fullName>
    </submittedName>
</protein>
<dbReference type="GO" id="GO:0008081">
    <property type="term" value="F:phosphoric diester hydrolase activity"/>
    <property type="evidence" value="ECO:0007669"/>
    <property type="project" value="InterPro"/>
</dbReference>
<organism evidence="2 3">
    <name type="scientific">Taphrina deformans (strain PYCC 5710 / ATCC 11124 / CBS 356.35 / IMI 108563 / JCM 9778 / NBRC 8474)</name>
    <name type="common">Peach leaf curl fungus</name>
    <name type="synonym">Lalaria deformans</name>
    <dbReference type="NCBI Taxonomy" id="1097556"/>
    <lineage>
        <taxon>Eukaryota</taxon>
        <taxon>Fungi</taxon>
        <taxon>Dikarya</taxon>
        <taxon>Ascomycota</taxon>
        <taxon>Taphrinomycotina</taxon>
        <taxon>Taphrinomycetes</taxon>
        <taxon>Taphrinales</taxon>
        <taxon>Taphrinaceae</taxon>
        <taxon>Taphrina</taxon>
    </lineage>
</organism>
<evidence type="ECO:0000313" key="3">
    <source>
        <dbReference type="Proteomes" id="UP000013776"/>
    </source>
</evidence>
<accession>R4XE01</accession>
<comment type="caution">
    <text evidence="2">The sequence shown here is derived from an EMBL/GenBank/DDBJ whole genome shotgun (WGS) entry which is preliminary data.</text>
</comment>
<dbReference type="VEuPathDB" id="FungiDB:TAPDE_002737"/>
<name>R4XE01_TAPDE</name>
<dbReference type="CDD" id="cd08577">
    <property type="entry name" value="PI-PLCc_GDPD_SF_unchar3"/>
    <property type="match status" value="1"/>
</dbReference>